<sequence>MTGFIHSRRQFIALSSATLAAAPWIAGCASAEGSGAIPAKAIGMPWPNWGELPDSPPPAPTEGSVGFAVMGLGGYGIGKVLPALAAADRCHVAAVVSGNPEKAKKVAAAYGLSEDAIYSYEDFDRIAEDDRVEAVYNVLPTGLHLEWTEKSFAAGKHVLCEKPMAMSVAECEQMIAASEATNRKLMIAYRCHFEPFNLRAMELMREGAVGKIKHIETAQNYRMGPTSVSENWRVVRALAGGGPLEDYGIYGLQSALYLSGEMPVAVKAVTEQPANDPRFEQIFSTVTTDLRFPSGATARLFTSYDTAPGNNMARVDGEAGTLLMQPATGYGGHKMSLTRDGVTEDLNPGDPNVQFALQCDHLADAIRDGTEIITPGEMGLRDMALIEAIYRSAAEGREITL</sequence>
<dbReference type="GO" id="GO:0000166">
    <property type="term" value="F:nucleotide binding"/>
    <property type="evidence" value="ECO:0007669"/>
    <property type="project" value="InterPro"/>
</dbReference>
<keyword evidence="1" id="KW-0560">Oxidoreductase</keyword>
<dbReference type="InterPro" id="IPR050463">
    <property type="entry name" value="Gfo/Idh/MocA_oxidrdct_glycsds"/>
</dbReference>
<dbReference type="Pfam" id="PF01408">
    <property type="entry name" value="GFO_IDH_MocA"/>
    <property type="match status" value="1"/>
</dbReference>
<dbReference type="Gene3D" id="3.30.360.10">
    <property type="entry name" value="Dihydrodipicolinate Reductase, domain 2"/>
    <property type="match status" value="1"/>
</dbReference>
<protein>
    <recommendedName>
        <fullName evidence="7">Gfo/Idh/MocA family oxidoreductase</fullName>
    </recommendedName>
</protein>
<evidence type="ECO:0000256" key="2">
    <source>
        <dbReference type="SAM" id="SignalP"/>
    </source>
</evidence>
<dbReference type="InterPro" id="IPR036291">
    <property type="entry name" value="NAD(P)-bd_dom_sf"/>
</dbReference>
<dbReference type="eggNOG" id="COG0673">
    <property type="taxonomic scope" value="Bacteria"/>
</dbReference>
<dbReference type="PANTHER" id="PTHR43818">
    <property type="entry name" value="BCDNA.GH03377"/>
    <property type="match status" value="1"/>
</dbReference>
<evidence type="ECO:0000313" key="6">
    <source>
        <dbReference type="Proteomes" id="UP000024547"/>
    </source>
</evidence>
<dbReference type="Proteomes" id="UP000024547">
    <property type="component" value="Unassembled WGS sequence"/>
</dbReference>
<dbReference type="OrthoDB" id="9792935at2"/>
<feature type="domain" description="GFO/IDH/MocA-like oxidoreductase" evidence="4">
    <location>
        <begin position="199"/>
        <end position="322"/>
    </location>
</feature>
<dbReference type="PRINTS" id="PR01775">
    <property type="entry name" value="GLFROXRDTASE"/>
</dbReference>
<dbReference type="STRING" id="1280948.HY36_00335"/>
<dbReference type="PATRIC" id="fig|1280948.3.peg.69"/>
<evidence type="ECO:0000256" key="1">
    <source>
        <dbReference type="ARBA" id="ARBA00023002"/>
    </source>
</evidence>
<proteinExistence type="predicted"/>
<feature type="chain" id="PRO_5001571173" description="Gfo/Idh/MocA family oxidoreductase" evidence="2">
    <location>
        <begin position="32"/>
        <end position="401"/>
    </location>
</feature>
<keyword evidence="2" id="KW-0732">Signal</keyword>
<feature type="signal peptide" evidence="2">
    <location>
        <begin position="1"/>
        <end position="31"/>
    </location>
</feature>
<feature type="domain" description="Gfo/Idh/MocA-like oxidoreductase N-terminal" evidence="3">
    <location>
        <begin position="66"/>
        <end position="189"/>
    </location>
</feature>
<gene>
    <name evidence="5" type="ORF">HY36_00335</name>
</gene>
<comment type="caution">
    <text evidence="5">The sequence shown here is derived from an EMBL/GenBank/DDBJ whole genome shotgun (WGS) entry which is preliminary data.</text>
</comment>
<dbReference type="Pfam" id="PF22725">
    <property type="entry name" value="GFO_IDH_MocA_C3"/>
    <property type="match status" value="1"/>
</dbReference>
<dbReference type="InterPro" id="IPR006311">
    <property type="entry name" value="TAT_signal"/>
</dbReference>
<evidence type="ECO:0008006" key="7">
    <source>
        <dbReference type="Google" id="ProtNLM"/>
    </source>
</evidence>
<dbReference type="InterPro" id="IPR008354">
    <property type="entry name" value="Glc-Fru_OxRdtase_bac"/>
</dbReference>
<dbReference type="AlphaFoldDB" id="A0A059EBC7"/>
<dbReference type="EMBL" id="AWFH01000001">
    <property type="protein sequence ID" value="KCZ64852.1"/>
    <property type="molecule type" value="Genomic_DNA"/>
</dbReference>
<organism evidence="5 6">
    <name type="scientific">Hyphomonas atlantica</name>
    <dbReference type="NCBI Taxonomy" id="1280948"/>
    <lineage>
        <taxon>Bacteria</taxon>
        <taxon>Pseudomonadati</taxon>
        <taxon>Pseudomonadota</taxon>
        <taxon>Alphaproteobacteria</taxon>
        <taxon>Hyphomonadales</taxon>
        <taxon>Hyphomonadaceae</taxon>
        <taxon>Hyphomonas</taxon>
    </lineage>
</organism>
<dbReference type="InterPro" id="IPR055170">
    <property type="entry name" value="GFO_IDH_MocA-like_dom"/>
</dbReference>
<keyword evidence="6" id="KW-1185">Reference proteome</keyword>
<dbReference type="SUPFAM" id="SSF55347">
    <property type="entry name" value="Glyceraldehyde-3-phosphate dehydrogenase-like, C-terminal domain"/>
    <property type="match status" value="1"/>
</dbReference>
<dbReference type="PROSITE" id="PS51318">
    <property type="entry name" value="TAT"/>
    <property type="match status" value="1"/>
</dbReference>
<reference evidence="5 6" key="1">
    <citation type="journal article" date="2014" name="Antonie Van Leeuwenhoek">
        <title>Hyphomonas beringensis sp. nov. and Hyphomonas chukchiensis sp. nov., isolated from surface seawater of the Bering Sea and Chukchi Sea.</title>
        <authorList>
            <person name="Li C."/>
            <person name="Lai Q."/>
            <person name="Li G."/>
            <person name="Dong C."/>
            <person name="Wang J."/>
            <person name="Liao Y."/>
            <person name="Shao Z."/>
        </authorList>
    </citation>
    <scope>NUCLEOTIDE SEQUENCE [LARGE SCALE GENOMIC DNA]</scope>
    <source>
        <strain evidence="5 6">22II1-22F38</strain>
    </source>
</reference>
<dbReference type="GO" id="GO:0016491">
    <property type="term" value="F:oxidoreductase activity"/>
    <property type="evidence" value="ECO:0007669"/>
    <property type="project" value="UniProtKB-KW"/>
</dbReference>
<dbReference type="Gene3D" id="3.40.50.720">
    <property type="entry name" value="NAD(P)-binding Rossmann-like Domain"/>
    <property type="match status" value="1"/>
</dbReference>
<evidence type="ECO:0000259" key="4">
    <source>
        <dbReference type="Pfam" id="PF22725"/>
    </source>
</evidence>
<dbReference type="InterPro" id="IPR000683">
    <property type="entry name" value="Gfo/Idh/MocA-like_OxRdtase_N"/>
</dbReference>
<evidence type="ECO:0000259" key="3">
    <source>
        <dbReference type="Pfam" id="PF01408"/>
    </source>
</evidence>
<dbReference type="PANTHER" id="PTHR43818:SF11">
    <property type="entry name" value="BCDNA.GH03377"/>
    <property type="match status" value="1"/>
</dbReference>
<accession>A0A059EBC7</accession>
<dbReference type="RefSeq" id="WP_035546717.1">
    <property type="nucleotide sequence ID" value="NZ_AWFH01000001.1"/>
</dbReference>
<name>A0A059EBC7_9PROT</name>
<dbReference type="SUPFAM" id="SSF51735">
    <property type="entry name" value="NAD(P)-binding Rossmann-fold domains"/>
    <property type="match status" value="1"/>
</dbReference>
<evidence type="ECO:0000313" key="5">
    <source>
        <dbReference type="EMBL" id="KCZ64852.1"/>
    </source>
</evidence>